<keyword evidence="7" id="KW-0472">Membrane</keyword>
<feature type="domain" description="Peptidase M48" evidence="8">
    <location>
        <begin position="127"/>
        <end position="194"/>
    </location>
</feature>
<evidence type="ECO:0000256" key="4">
    <source>
        <dbReference type="ARBA" id="ARBA00022833"/>
    </source>
</evidence>
<feature type="transmembrane region" description="Helical" evidence="7">
    <location>
        <begin position="285"/>
        <end position="307"/>
    </location>
</feature>
<keyword evidence="4 6" id="KW-0862">Zinc</keyword>
<proteinExistence type="inferred from homology"/>
<organism evidence="9 10">
    <name type="scientific">Streptomyces laurentii</name>
    <dbReference type="NCBI Taxonomy" id="39478"/>
    <lineage>
        <taxon>Bacteria</taxon>
        <taxon>Bacillati</taxon>
        <taxon>Actinomycetota</taxon>
        <taxon>Actinomycetes</taxon>
        <taxon>Kitasatosporales</taxon>
        <taxon>Streptomycetaceae</taxon>
        <taxon>Streptomyces</taxon>
    </lineage>
</organism>
<evidence type="ECO:0000259" key="8">
    <source>
        <dbReference type="Pfam" id="PF01435"/>
    </source>
</evidence>
<reference evidence="9 10" key="1">
    <citation type="journal article" date="2016" name="Genome Announc.">
        <title>Complete Genome Sequence of Thiostrepton-Producing Streptomyces laurentii ATCC 31255.</title>
        <authorList>
            <person name="Doi K."/>
            <person name="Fujino Y."/>
            <person name="Nagayoshi Y."/>
            <person name="Ohshima T."/>
            <person name="Ogata S."/>
        </authorList>
    </citation>
    <scope>NUCLEOTIDE SEQUENCE [LARGE SCALE GENOMIC DNA]</scope>
    <source>
        <strain evidence="9 10">ATCC 31255</strain>
    </source>
</reference>
<evidence type="ECO:0000256" key="1">
    <source>
        <dbReference type="ARBA" id="ARBA00022670"/>
    </source>
</evidence>
<dbReference type="PANTHER" id="PTHR34978">
    <property type="entry name" value="POSSIBLE SENSOR-TRANSDUCER PROTEIN BLAR"/>
    <property type="match status" value="1"/>
</dbReference>
<keyword evidence="7" id="KW-1133">Transmembrane helix</keyword>
<dbReference type="KEGG" id="slau:SLA_6709"/>
<dbReference type="InterPro" id="IPR001915">
    <property type="entry name" value="Peptidase_M48"/>
</dbReference>
<dbReference type="AlphaFoldDB" id="A0A160P8N1"/>
<feature type="transmembrane region" description="Helical" evidence="7">
    <location>
        <begin position="41"/>
        <end position="70"/>
    </location>
</feature>
<keyword evidence="2" id="KW-0479">Metal-binding</keyword>
<feature type="transmembrane region" description="Helical" evidence="7">
    <location>
        <begin position="90"/>
        <end position="111"/>
    </location>
</feature>
<dbReference type="GO" id="GO:0004222">
    <property type="term" value="F:metalloendopeptidase activity"/>
    <property type="evidence" value="ECO:0007669"/>
    <property type="project" value="InterPro"/>
</dbReference>
<dbReference type="EMBL" id="AP017424">
    <property type="protein sequence ID" value="BAU87575.1"/>
    <property type="molecule type" value="Genomic_DNA"/>
</dbReference>
<dbReference type="GO" id="GO:0006508">
    <property type="term" value="P:proteolysis"/>
    <property type="evidence" value="ECO:0007669"/>
    <property type="project" value="UniProtKB-KW"/>
</dbReference>
<dbReference type="PANTHER" id="PTHR34978:SF3">
    <property type="entry name" value="SLR0241 PROTEIN"/>
    <property type="match status" value="1"/>
</dbReference>
<feature type="transmembrane region" description="Helical" evidence="7">
    <location>
        <begin position="12"/>
        <end position="29"/>
    </location>
</feature>
<evidence type="ECO:0000313" key="10">
    <source>
        <dbReference type="Proteomes" id="UP000217676"/>
    </source>
</evidence>
<dbReference type="Gene3D" id="3.30.2010.10">
    <property type="entry name" value="Metalloproteases ('zincins'), catalytic domain"/>
    <property type="match status" value="1"/>
</dbReference>
<evidence type="ECO:0000256" key="7">
    <source>
        <dbReference type="SAM" id="Phobius"/>
    </source>
</evidence>
<evidence type="ECO:0000256" key="2">
    <source>
        <dbReference type="ARBA" id="ARBA00022723"/>
    </source>
</evidence>
<evidence type="ECO:0000256" key="5">
    <source>
        <dbReference type="ARBA" id="ARBA00023049"/>
    </source>
</evidence>
<keyword evidence="10" id="KW-1185">Reference proteome</keyword>
<sequence>MTVSALLPPAPLPFLLLPLILPWGLPPLARRVADRIRPDIALWTVTAAAAVLALGVLACLGALLLPPALAVPPLAQLAELVRPLNAGPRALVLGAAAPAAGALAVTAAVAVRRAIAEARRFRAAHEDVAGLPHAGGLCVVDDPRAEAYALPGARRRADRIVVTTGMLRALSAPEREALLAHERAHLSGRHHLFLATGRLAGWCHPALTGVVRQVSYAAERTADEAAARAAGDRGLTARAVGRAALATTQERADRPSFAPGAVGGPVPARVKALLGRAPTRRVAPALLAMALLCGISGGSATAGLTLLHRDVEVAQGDIADL</sequence>
<dbReference type="Pfam" id="PF01435">
    <property type="entry name" value="Peptidase_M48"/>
    <property type="match status" value="1"/>
</dbReference>
<accession>A0A160P8N1</accession>
<evidence type="ECO:0000313" key="9">
    <source>
        <dbReference type="EMBL" id="BAU87575.1"/>
    </source>
</evidence>
<dbReference type="Proteomes" id="UP000217676">
    <property type="component" value="Chromosome"/>
</dbReference>
<keyword evidence="7" id="KW-0812">Transmembrane</keyword>
<comment type="similarity">
    <text evidence="6">Belongs to the peptidase M48 family.</text>
</comment>
<protein>
    <submittedName>
        <fullName evidence="9">Integral membrane protein</fullName>
    </submittedName>
</protein>
<keyword evidence="5 6" id="KW-0482">Metalloprotease</keyword>
<dbReference type="GO" id="GO:0046872">
    <property type="term" value="F:metal ion binding"/>
    <property type="evidence" value="ECO:0007669"/>
    <property type="project" value="UniProtKB-KW"/>
</dbReference>
<keyword evidence="1 6" id="KW-0645">Protease</keyword>
<evidence type="ECO:0000256" key="6">
    <source>
        <dbReference type="RuleBase" id="RU003983"/>
    </source>
</evidence>
<dbReference type="InterPro" id="IPR052173">
    <property type="entry name" value="Beta-lactam_resp_regulator"/>
</dbReference>
<keyword evidence="3 6" id="KW-0378">Hydrolase</keyword>
<evidence type="ECO:0000256" key="3">
    <source>
        <dbReference type="ARBA" id="ARBA00022801"/>
    </source>
</evidence>
<comment type="cofactor">
    <cofactor evidence="6">
        <name>Zn(2+)</name>
        <dbReference type="ChEBI" id="CHEBI:29105"/>
    </cofactor>
    <text evidence="6">Binds 1 zinc ion per subunit.</text>
</comment>
<gene>
    <name evidence="9" type="ORF">SLA_6709</name>
</gene>
<name>A0A160P8N1_STRLU</name>